<reference evidence="1" key="1">
    <citation type="submission" date="2022-07" db="EMBL/GenBank/DDBJ databases">
        <title>Genome Sequence of Phlebia brevispora.</title>
        <authorList>
            <person name="Buettner E."/>
        </authorList>
    </citation>
    <scope>NUCLEOTIDE SEQUENCE</scope>
    <source>
        <strain evidence="1">MPL23</strain>
    </source>
</reference>
<proteinExistence type="predicted"/>
<dbReference type="EMBL" id="JANHOG010002017">
    <property type="protein sequence ID" value="KAJ3528483.1"/>
    <property type="molecule type" value="Genomic_DNA"/>
</dbReference>
<evidence type="ECO:0000313" key="1">
    <source>
        <dbReference type="EMBL" id="KAJ3528483.1"/>
    </source>
</evidence>
<dbReference type="Proteomes" id="UP001148662">
    <property type="component" value="Unassembled WGS sequence"/>
</dbReference>
<gene>
    <name evidence="1" type="ORF">NM688_g7993</name>
</gene>
<keyword evidence="2" id="KW-1185">Reference proteome</keyword>
<sequence length="489" mass="56023">MNMKAHYPPFNPPSNFMSYTVGGPRIHYGYKSAANGARKISAYVNVQQNAHQTKIPQELVANIFDILRLCSDRATLKSCALSCKEWAPLAQAQLFYEVTVDTESQLHKLASLVKNKDSPLAQHIRTLRIKPYRQSTAMLGLQQMQDWIYEVPDNLAPSLYNLRTLHLVQVDFTLFRMTERSGPANELKWFPCIKQLKLTSCKFACAQDFQNLAVAYLQNELVSLFIDMVSWEPWRRDRLLLGNMPHSGQDLPVSNLKNLQIGRFCDFSAVCTWLIATRSFMNLTELELYEVGPGDLQSAGSLLFQLGPILQHLTLGCKFARKPQIQNSELLLVFLTAYPCLRHRAAGLGSYLRLSSNTKLQTLRIRMYELVDDLTAWIPWIFSDISDPGGPQLREITFDIWLYHSRQLRTANWNEIEHILNRDSFSTLELVTFIQRGHVEVEESIDYQHAKLALRRRFPSLHQRCILSVVDGKEHVGTHAQSDARDSKN</sequence>
<evidence type="ECO:0000313" key="2">
    <source>
        <dbReference type="Proteomes" id="UP001148662"/>
    </source>
</evidence>
<protein>
    <submittedName>
        <fullName evidence="1">Uncharacterized protein</fullName>
    </submittedName>
</protein>
<name>A0ACC1RYS7_9APHY</name>
<comment type="caution">
    <text evidence="1">The sequence shown here is derived from an EMBL/GenBank/DDBJ whole genome shotgun (WGS) entry which is preliminary data.</text>
</comment>
<organism evidence="1 2">
    <name type="scientific">Phlebia brevispora</name>
    <dbReference type="NCBI Taxonomy" id="194682"/>
    <lineage>
        <taxon>Eukaryota</taxon>
        <taxon>Fungi</taxon>
        <taxon>Dikarya</taxon>
        <taxon>Basidiomycota</taxon>
        <taxon>Agaricomycotina</taxon>
        <taxon>Agaricomycetes</taxon>
        <taxon>Polyporales</taxon>
        <taxon>Meruliaceae</taxon>
        <taxon>Phlebia</taxon>
    </lineage>
</organism>
<accession>A0ACC1RYS7</accession>